<evidence type="ECO:0000313" key="3">
    <source>
        <dbReference type="EMBL" id="EEI91121.1"/>
    </source>
</evidence>
<dbReference type="EMBL" id="ACHB01000072">
    <property type="protein sequence ID" value="EEI91121.1"/>
    <property type="molecule type" value="Genomic_DNA"/>
</dbReference>
<accession>C2G138</accession>
<dbReference type="InterPro" id="IPR006286">
    <property type="entry name" value="C56_PfpI-like"/>
</dbReference>
<organism evidence="3 4">
    <name type="scientific">Sphingobacterium spiritivorum ATCC 33300</name>
    <dbReference type="NCBI Taxonomy" id="525372"/>
    <lineage>
        <taxon>Bacteria</taxon>
        <taxon>Pseudomonadati</taxon>
        <taxon>Bacteroidota</taxon>
        <taxon>Sphingobacteriia</taxon>
        <taxon>Sphingobacteriales</taxon>
        <taxon>Sphingobacteriaceae</taxon>
        <taxon>Sphingobacterium</taxon>
    </lineage>
</organism>
<sequence length="114" mass="13018">MSLFTKYIYTHIIMNKIAILAADGFEEIELKSPKIYLQNKGFQVDIVSPKDIEFVRSWNHFDWGPSYPIDVHLAEADPAVYEALILPGGTLSPDALRVLPKALDFIKHFTNKRN</sequence>
<dbReference type="InterPro" id="IPR029062">
    <property type="entry name" value="Class_I_gatase-like"/>
</dbReference>
<name>C2G138_SPHSI</name>
<dbReference type="Proteomes" id="UP000006241">
    <property type="component" value="Unassembled WGS sequence"/>
</dbReference>
<dbReference type="Pfam" id="PF01965">
    <property type="entry name" value="DJ-1_PfpI"/>
    <property type="match status" value="1"/>
</dbReference>
<gene>
    <name evidence="3" type="ORF">HMPREF0765_3294</name>
</gene>
<dbReference type="InterPro" id="IPR002818">
    <property type="entry name" value="DJ-1/PfpI"/>
</dbReference>
<reference evidence="3 4" key="1">
    <citation type="submission" date="2009-01" db="EMBL/GenBank/DDBJ databases">
        <authorList>
            <person name="Qin X."/>
            <person name="Bachman B."/>
            <person name="Battles P."/>
            <person name="Bell A."/>
            <person name="Bess C."/>
            <person name="Bickham C."/>
            <person name="Chaboub L."/>
            <person name="Chen D."/>
            <person name="Coyle M."/>
            <person name="Deiros D.R."/>
            <person name="Dinh H."/>
            <person name="Forbes L."/>
            <person name="Fowler G."/>
            <person name="Francisco L."/>
            <person name="Fu Q."/>
            <person name="Gubbala S."/>
            <person name="Hale W."/>
            <person name="Han Y."/>
            <person name="Hemphill L."/>
            <person name="Highlander S.K."/>
            <person name="Hirani K."/>
            <person name="Hogues M."/>
            <person name="Jackson L."/>
            <person name="Jakkamsetti A."/>
            <person name="Javaid M."/>
            <person name="Jiang H."/>
            <person name="Korchina V."/>
            <person name="Kovar C."/>
            <person name="Lara F."/>
            <person name="Lee S."/>
            <person name="Mata R."/>
            <person name="Mathew T."/>
            <person name="Moen C."/>
            <person name="Morales K."/>
            <person name="Munidasa M."/>
            <person name="Nazareth L."/>
            <person name="Ngo R."/>
            <person name="Nguyen L."/>
            <person name="Okwuonu G."/>
            <person name="Ongeri F."/>
            <person name="Patil S."/>
            <person name="Petrosino J."/>
            <person name="Pham C."/>
            <person name="Pham P."/>
            <person name="Pu L.-L."/>
            <person name="Puazo M."/>
            <person name="Raj R."/>
            <person name="Reid J."/>
            <person name="Rouhana J."/>
            <person name="Saada N."/>
            <person name="Shang Y."/>
            <person name="Simmons D."/>
            <person name="Thornton R."/>
            <person name="Warren J."/>
            <person name="Weissenberger G."/>
            <person name="Zhang J."/>
            <person name="Zhang L."/>
            <person name="Zhou C."/>
            <person name="Zhu D."/>
            <person name="Muzny D."/>
            <person name="Worley K."/>
            <person name="Gibbs R."/>
        </authorList>
    </citation>
    <scope>NUCLEOTIDE SEQUENCE [LARGE SCALE GENOMIC DNA]</scope>
    <source>
        <strain evidence="3 4">ATCC 33300</strain>
    </source>
</reference>
<evidence type="ECO:0000259" key="2">
    <source>
        <dbReference type="Pfam" id="PF01965"/>
    </source>
</evidence>
<evidence type="ECO:0000256" key="1">
    <source>
        <dbReference type="ARBA" id="ARBA00008542"/>
    </source>
</evidence>
<comment type="caution">
    <text evidence="3">The sequence shown here is derived from an EMBL/GenBank/DDBJ whole genome shotgun (WGS) entry which is preliminary data.</text>
</comment>
<comment type="similarity">
    <text evidence="1">Belongs to the peptidase C56 family.</text>
</comment>
<dbReference type="HOGENOM" id="CLU_2119565_0_0_10"/>
<protein>
    <recommendedName>
        <fullName evidence="2">DJ-1/PfpI domain-containing protein</fullName>
    </recommendedName>
</protein>
<dbReference type="AlphaFoldDB" id="C2G138"/>
<dbReference type="PANTHER" id="PTHR42733:SF12">
    <property type="entry name" value="PROTEINASE"/>
    <property type="match status" value="1"/>
</dbReference>
<evidence type="ECO:0000313" key="4">
    <source>
        <dbReference type="Proteomes" id="UP000006241"/>
    </source>
</evidence>
<dbReference type="SUPFAM" id="SSF52317">
    <property type="entry name" value="Class I glutamine amidotransferase-like"/>
    <property type="match status" value="1"/>
</dbReference>
<proteinExistence type="inferred from homology"/>
<dbReference type="Gene3D" id="3.40.50.880">
    <property type="match status" value="1"/>
</dbReference>
<dbReference type="PANTHER" id="PTHR42733">
    <property type="entry name" value="DJ-1 PROTEIN"/>
    <property type="match status" value="1"/>
</dbReference>
<feature type="domain" description="DJ-1/PfpI" evidence="2">
    <location>
        <begin position="16"/>
        <end position="112"/>
    </location>
</feature>